<keyword evidence="8 12" id="KW-0862">Zinc</keyword>
<evidence type="ECO:0000256" key="9">
    <source>
        <dbReference type="ARBA" id="ARBA00022842"/>
    </source>
</evidence>
<comment type="subunit">
    <text evidence="12">Monomer. Interacts with DnaB.</text>
</comment>
<dbReference type="Proteomes" id="UP000012179">
    <property type="component" value="Chromosome"/>
</dbReference>
<keyword evidence="6 12" id="KW-0479">Metal-binding</keyword>
<dbReference type="PIRSF" id="PIRSF002811">
    <property type="entry name" value="DnaG"/>
    <property type="match status" value="1"/>
</dbReference>
<dbReference type="InterPro" id="IPR016136">
    <property type="entry name" value="DNA_helicase_N/primase_C"/>
</dbReference>
<comment type="catalytic activity">
    <reaction evidence="12">
        <text>ssDNA + n NTP = ssDNA/pppN(pN)n-1 hybrid + (n-1) diphosphate.</text>
        <dbReference type="EC" id="2.7.7.101"/>
    </reaction>
</comment>
<dbReference type="Pfam" id="PF01807">
    <property type="entry name" value="Zn_ribbon_DnaG"/>
    <property type="match status" value="1"/>
</dbReference>
<evidence type="ECO:0000313" key="18">
    <source>
        <dbReference type="Proteomes" id="UP000012179"/>
    </source>
</evidence>
<keyword evidence="10 12" id="KW-0238">DNA-binding</keyword>
<dbReference type="NCBIfam" id="TIGR01391">
    <property type="entry name" value="dnaG"/>
    <property type="match status" value="1"/>
</dbReference>
<evidence type="ECO:0000256" key="15">
    <source>
        <dbReference type="SAM" id="MobiDB-lite"/>
    </source>
</evidence>
<evidence type="ECO:0000256" key="10">
    <source>
        <dbReference type="ARBA" id="ARBA00023125"/>
    </source>
</evidence>
<dbReference type="GO" id="GO:0003899">
    <property type="term" value="F:DNA-directed RNA polymerase activity"/>
    <property type="evidence" value="ECO:0007669"/>
    <property type="project" value="UniProtKB-UniRule"/>
</dbReference>
<gene>
    <name evidence="12" type="primary">dnaG</name>
    <name evidence="17" type="ORF">EBAPG3_013305</name>
</gene>
<evidence type="ECO:0000256" key="12">
    <source>
        <dbReference type="HAMAP-Rule" id="MF_00974"/>
    </source>
</evidence>
<sequence length="599" mass="66821">MISQSFIQDLLNRVDIVDVIERDVPLRKAGTNYTACCPFHSEKTPSFTVTPTKQFYHCFGCGAHGSAIGFMMEYGGMNFVEAVSELAARVGMQVPVQESESFRPAREAGSLSSAATPDKTQGTESSFQDLLEVMNIAARFYREQLKHSKSAIAYLKKRGLTGEAAARFAVGYAPAGWQNLDAAFPDYAAKARTNLLVEAGLIIESDDGKHYDRFRDRIMFPILDLKGRIVGFGGRVLEQGEPKYLNSPETPLFQKGRELYNLFAARRPIREAGRVVMVEGYMDVVALSQHGIEYAVAALGTATTPFHIQKLLRQTDNVVFCFDGDKAGRKAAWRALEDSLAQLVDGKNIGFLFLPEGEDPDSYVRNFGKEAFEGLLKQALPLSVFLFRELSARVDLTTSEGRAKLVQDTKPLLARVTAPGLALMLLKQLAEISGATQRELEDILKIRRASSSPPSRKRAPRPQPASPYRWLIQVLLYDPGYVRNLDRTLLMDSQEYAEEMTALAALVEFIDTHPHLGKDTAIPSAITYFHDSPHRALLQKAESETLAWDNNIDLEAEFAGALARLREMQRKQRMTRLHNKPLSMLTSEEKQELQRLAVP</sequence>
<dbReference type="InterPro" id="IPR002694">
    <property type="entry name" value="Znf_CHC2"/>
</dbReference>
<comment type="similarity">
    <text evidence="12 13">Belongs to the DnaG primase family.</text>
</comment>
<evidence type="ECO:0000256" key="5">
    <source>
        <dbReference type="ARBA" id="ARBA00022705"/>
    </source>
</evidence>
<dbReference type="FunFam" id="3.40.1360.10:FF:000002">
    <property type="entry name" value="DNA primase"/>
    <property type="match status" value="1"/>
</dbReference>
<keyword evidence="18" id="KW-1185">Reference proteome</keyword>
<dbReference type="Gene3D" id="1.10.860.10">
    <property type="entry name" value="DNAb Helicase, Chain A"/>
    <property type="match status" value="1"/>
</dbReference>
<evidence type="ECO:0000256" key="2">
    <source>
        <dbReference type="ARBA" id="ARBA00022515"/>
    </source>
</evidence>
<evidence type="ECO:0000313" key="17">
    <source>
        <dbReference type="EMBL" id="ARO88665.1"/>
    </source>
</evidence>
<dbReference type="FunFam" id="3.90.980.10:FF:000001">
    <property type="entry name" value="DNA primase"/>
    <property type="match status" value="1"/>
</dbReference>
<dbReference type="SUPFAM" id="SSF57783">
    <property type="entry name" value="Zinc beta-ribbon"/>
    <property type="match status" value="1"/>
</dbReference>
<dbReference type="GO" id="GO:0008270">
    <property type="term" value="F:zinc ion binding"/>
    <property type="evidence" value="ECO:0007669"/>
    <property type="project" value="UniProtKB-UniRule"/>
</dbReference>
<dbReference type="InterPro" id="IPR050219">
    <property type="entry name" value="DnaG_primase"/>
</dbReference>
<dbReference type="EMBL" id="CP021106">
    <property type="protein sequence ID" value="ARO88665.1"/>
    <property type="molecule type" value="Genomic_DNA"/>
</dbReference>
<comment type="cofactor">
    <cofactor evidence="12 13 14">
        <name>Zn(2+)</name>
        <dbReference type="ChEBI" id="CHEBI:29105"/>
    </cofactor>
    <text evidence="12 13 14">Binds 1 zinc ion per monomer.</text>
</comment>
<dbReference type="Gene3D" id="1.20.50.20">
    <property type="entry name" value="DnaG, RNA polymerase domain, helical bundle"/>
    <property type="match status" value="1"/>
</dbReference>
<dbReference type="EC" id="2.7.7.101" evidence="12"/>
<dbReference type="InterPro" id="IPR013173">
    <property type="entry name" value="DNA_primase_DnaG_DnaB-bd_dom"/>
</dbReference>
<feature type="compositionally biased region" description="Polar residues" evidence="15">
    <location>
        <begin position="110"/>
        <end position="122"/>
    </location>
</feature>
<dbReference type="CDD" id="cd03364">
    <property type="entry name" value="TOPRIM_DnaG_primases"/>
    <property type="match status" value="1"/>
</dbReference>
<keyword evidence="7 12" id="KW-0863">Zinc-finger</keyword>
<evidence type="ECO:0000256" key="3">
    <source>
        <dbReference type="ARBA" id="ARBA00022679"/>
    </source>
</evidence>
<dbReference type="SMART" id="SM00766">
    <property type="entry name" value="DnaG_DnaB_bind"/>
    <property type="match status" value="1"/>
</dbReference>
<dbReference type="InterPro" id="IPR019475">
    <property type="entry name" value="DNA_primase_DnaB-bd"/>
</dbReference>
<name>A0A1W6SSC1_9PROT</name>
<dbReference type="Pfam" id="PF13155">
    <property type="entry name" value="Toprim_2"/>
    <property type="match status" value="1"/>
</dbReference>
<dbReference type="Pfam" id="PF10410">
    <property type="entry name" value="DnaB_bind"/>
    <property type="match status" value="1"/>
</dbReference>
<organism evidence="17 18">
    <name type="scientific">Nitrosospira lacus</name>
    <dbReference type="NCBI Taxonomy" id="1288494"/>
    <lineage>
        <taxon>Bacteria</taxon>
        <taxon>Pseudomonadati</taxon>
        <taxon>Pseudomonadota</taxon>
        <taxon>Betaproteobacteria</taxon>
        <taxon>Nitrosomonadales</taxon>
        <taxon>Nitrosomonadaceae</taxon>
        <taxon>Nitrosospira</taxon>
    </lineage>
</organism>
<accession>A0A1W6SSC1</accession>
<feature type="region of interest" description="Disordered" evidence="15">
    <location>
        <begin position="99"/>
        <end position="122"/>
    </location>
</feature>
<dbReference type="InterPro" id="IPR006171">
    <property type="entry name" value="TOPRIM_dom"/>
</dbReference>
<dbReference type="InterPro" id="IPR034151">
    <property type="entry name" value="TOPRIM_DnaG_bac"/>
</dbReference>
<evidence type="ECO:0000256" key="13">
    <source>
        <dbReference type="PIRNR" id="PIRNR002811"/>
    </source>
</evidence>
<proteinExistence type="inferred from homology"/>
<dbReference type="GO" id="GO:0006269">
    <property type="term" value="P:DNA replication, synthesis of primer"/>
    <property type="evidence" value="ECO:0007669"/>
    <property type="project" value="UniProtKB-UniRule"/>
</dbReference>
<dbReference type="GO" id="GO:1990077">
    <property type="term" value="C:primosome complex"/>
    <property type="evidence" value="ECO:0007669"/>
    <property type="project" value="UniProtKB-KW"/>
</dbReference>
<dbReference type="Pfam" id="PF08275">
    <property type="entry name" value="DNAG_N"/>
    <property type="match status" value="1"/>
</dbReference>
<evidence type="ECO:0000256" key="1">
    <source>
        <dbReference type="ARBA" id="ARBA00022478"/>
    </source>
</evidence>
<dbReference type="InterPro" id="IPR036977">
    <property type="entry name" value="DNA_primase_Znf_CHC2"/>
</dbReference>
<protein>
    <recommendedName>
        <fullName evidence="12 13">DNA primase</fullName>
        <ecNumber evidence="12">2.7.7.101</ecNumber>
    </recommendedName>
</protein>
<reference evidence="17 18" key="1">
    <citation type="journal article" date="2015" name="Int. J. Syst. Evol. Microbiol.">
        <title>Nitrosospira lacus sp. nov., a psychrotolerant, ammonia-oxidizing bacterium from sandy lake sediment.</title>
        <authorList>
            <person name="Urakawa H."/>
            <person name="Garcia J.C."/>
            <person name="Nielsen J.L."/>
            <person name="Le V.Q."/>
            <person name="Kozlowski J.A."/>
            <person name="Stein L.Y."/>
            <person name="Lim C.K."/>
            <person name="Pommerening-Roser A."/>
            <person name="Martens-Habbena W."/>
            <person name="Stahl D.A."/>
            <person name="Klotz M.G."/>
        </authorList>
    </citation>
    <scope>NUCLEOTIDE SEQUENCE [LARGE SCALE GENOMIC DNA]</scope>
    <source>
        <strain evidence="17 18">APG3</strain>
    </source>
</reference>
<evidence type="ECO:0000256" key="7">
    <source>
        <dbReference type="ARBA" id="ARBA00022771"/>
    </source>
</evidence>
<dbReference type="SUPFAM" id="SSF117023">
    <property type="entry name" value="DNA primase DnaG, C-terminal domain"/>
    <property type="match status" value="1"/>
</dbReference>
<dbReference type="FunFam" id="3.90.580.10:FF:000001">
    <property type="entry name" value="DNA primase"/>
    <property type="match status" value="1"/>
</dbReference>
<dbReference type="HAMAP" id="MF_00974">
    <property type="entry name" value="DNA_primase_DnaG"/>
    <property type="match status" value="1"/>
</dbReference>
<feature type="zinc finger region" description="CHC2-type" evidence="12 14">
    <location>
        <begin position="37"/>
        <end position="61"/>
    </location>
</feature>
<keyword evidence="5 12" id="KW-0235">DNA replication</keyword>
<dbReference type="InterPro" id="IPR013264">
    <property type="entry name" value="DNAG_N"/>
</dbReference>
<dbReference type="KEGG" id="nlc:EBAPG3_013305"/>
<dbReference type="eggNOG" id="COG0358">
    <property type="taxonomic scope" value="Bacteria"/>
</dbReference>
<dbReference type="GO" id="GO:0005737">
    <property type="term" value="C:cytoplasm"/>
    <property type="evidence" value="ECO:0007669"/>
    <property type="project" value="TreeGrafter"/>
</dbReference>
<evidence type="ECO:0000256" key="14">
    <source>
        <dbReference type="PIRSR" id="PIRSR002811-1"/>
    </source>
</evidence>
<keyword evidence="1 12" id="KW-0240">DNA-directed RNA polymerase</keyword>
<dbReference type="InterPro" id="IPR037068">
    <property type="entry name" value="DNA_primase_core_N_sf"/>
</dbReference>
<dbReference type="GO" id="GO:0000428">
    <property type="term" value="C:DNA-directed RNA polymerase complex"/>
    <property type="evidence" value="ECO:0007669"/>
    <property type="project" value="UniProtKB-KW"/>
</dbReference>
<keyword evidence="9" id="KW-0460">Magnesium</keyword>
<dbReference type="PROSITE" id="PS50880">
    <property type="entry name" value="TOPRIM"/>
    <property type="match status" value="1"/>
</dbReference>
<dbReference type="OrthoDB" id="9803773at2"/>
<keyword evidence="2 12" id="KW-0639">Primosome</keyword>
<dbReference type="AlphaFoldDB" id="A0A1W6SSC1"/>
<keyword evidence="4 12" id="KW-0548">Nucleotidyltransferase</keyword>
<dbReference type="Gene3D" id="3.90.580.10">
    <property type="entry name" value="Zinc finger, CHC2-type domain"/>
    <property type="match status" value="1"/>
</dbReference>
<dbReference type="SMART" id="SM00400">
    <property type="entry name" value="ZnF_CHCC"/>
    <property type="match status" value="1"/>
</dbReference>
<dbReference type="GO" id="GO:0003677">
    <property type="term" value="F:DNA binding"/>
    <property type="evidence" value="ECO:0007669"/>
    <property type="project" value="UniProtKB-KW"/>
</dbReference>
<evidence type="ECO:0000256" key="11">
    <source>
        <dbReference type="ARBA" id="ARBA00023163"/>
    </source>
</evidence>
<keyword evidence="3 12" id="KW-0808">Transferase</keyword>
<dbReference type="InterPro" id="IPR030846">
    <property type="entry name" value="DnaG_bac"/>
</dbReference>
<dbReference type="SUPFAM" id="SSF56731">
    <property type="entry name" value="DNA primase core"/>
    <property type="match status" value="1"/>
</dbReference>
<comment type="domain">
    <text evidence="12">Contains an N-terminal zinc-binding domain, a central core domain that contains the primase activity, and a C-terminal DnaB-binding domain.</text>
</comment>
<evidence type="ECO:0000259" key="16">
    <source>
        <dbReference type="PROSITE" id="PS50880"/>
    </source>
</evidence>
<dbReference type="RefSeq" id="WP_004179456.1">
    <property type="nucleotide sequence ID" value="NZ_CP021106.3"/>
</dbReference>
<dbReference type="Gene3D" id="3.90.980.10">
    <property type="entry name" value="DNA primase, catalytic core, N-terminal domain"/>
    <property type="match status" value="1"/>
</dbReference>
<evidence type="ECO:0000256" key="4">
    <source>
        <dbReference type="ARBA" id="ARBA00022695"/>
    </source>
</evidence>
<dbReference type="SMART" id="SM00493">
    <property type="entry name" value="TOPRIM"/>
    <property type="match status" value="1"/>
</dbReference>
<feature type="domain" description="Toprim" evidence="16">
    <location>
        <begin position="273"/>
        <end position="355"/>
    </location>
</feature>
<evidence type="ECO:0000256" key="8">
    <source>
        <dbReference type="ARBA" id="ARBA00022833"/>
    </source>
</evidence>
<evidence type="ECO:0000256" key="6">
    <source>
        <dbReference type="ARBA" id="ARBA00022723"/>
    </source>
</evidence>
<dbReference type="Gene3D" id="3.40.1360.10">
    <property type="match status" value="1"/>
</dbReference>
<dbReference type="PANTHER" id="PTHR30313">
    <property type="entry name" value="DNA PRIMASE"/>
    <property type="match status" value="1"/>
</dbReference>
<dbReference type="Pfam" id="PF08278">
    <property type="entry name" value="DnaG_DnaB_bind"/>
    <property type="match status" value="1"/>
</dbReference>
<keyword evidence="11 12" id="KW-0804">Transcription</keyword>
<dbReference type="InterPro" id="IPR006295">
    <property type="entry name" value="DNA_primase_DnaG"/>
</dbReference>
<dbReference type="PANTHER" id="PTHR30313:SF2">
    <property type="entry name" value="DNA PRIMASE"/>
    <property type="match status" value="1"/>
</dbReference>
<comment type="function">
    <text evidence="12 13">RNA polymerase that catalyzes the synthesis of short RNA molecules used as primers for DNA polymerase during DNA replication.</text>
</comment>